<dbReference type="EMBL" id="KZ824565">
    <property type="protein sequence ID" value="RAK85572.1"/>
    <property type="molecule type" value="Genomic_DNA"/>
</dbReference>
<accession>A0ACD1I728</accession>
<protein>
    <submittedName>
        <fullName evidence="1">Ketoacyl-synt-domain-containing protein</fullName>
    </submittedName>
</protein>
<evidence type="ECO:0000313" key="1">
    <source>
        <dbReference type="EMBL" id="RAK85572.1"/>
    </source>
</evidence>
<organism evidence="1 2">
    <name type="scientific">Aspergillus costaricaensis CBS 115574</name>
    <dbReference type="NCBI Taxonomy" id="1448317"/>
    <lineage>
        <taxon>Eukaryota</taxon>
        <taxon>Fungi</taxon>
        <taxon>Dikarya</taxon>
        <taxon>Ascomycota</taxon>
        <taxon>Pezizomycotina</taxon>
        <taxon>Eurotiomycetes</taxon>
        <taxon>Eurotiomycetidae</taxon>
        <taxon>Eurotiales</taxon>
        <taxon>Aspergillaceae</taxon>
        <taxon>Aspergillus</taxon>
        <taxon>Aspergillus subgen. Circumdati</taxon>
    </lineage>
</organism>
<reference evidence="1" key="1">
    <citation type="submission" date="2018-02" db="EMBL/GenBank/DDBJ databases">
        <title>The genomes of Aspergillus section Nigri reveals drivers in fungal speciation.</title>
        <authorList>
            <consortium name="DOE Joint Genome Institute"/>
            <person name="Vesth T.C."/>
            <person name="Nybo J."/>
            <person name="Theobald S."/>
            <person name="Brandl J."/>
            <person name="Frisvad J.C."/>
            <person name="Nielsen K.F."/>
            <person name="Lyhne E.K."/>
            <person name="Kogle M.E."/>
            <person name="Kuo A."/>
            <person name="Riley R."/>
            <person name="Clum A."/>
            <person name="Nolan M."/>
            <person name="Lipzen A."/>
            <person name="Salamov A."/>
            <person name="Henrissat B."/>
            <person name="Wiebenga A."/>
            <person name="De vries R.P."/>
            <person name="Grigoriev I.V."/>
            <person name="Mortensen U.H."/>
            <person name="Andersen M.R."/>
            <person name="Baker S.E."/>
        </authorList>
    </citation>
    <scope>NUCLEOTIDE SEQUENCE</scope>
    <source>
        <strain evidence="1">CBS 115574</strain>
    </source>
</reference>
<evidence type="ECO:0000313" key="2">
    <source>
        <dbReference type="Proteomes" id="UP000249748"/>
    </source>
</evidence>
<proteinExistence type="predicted"/>
<sequence>MGPPEKSSAKELAVVGMACRFPGGAASIDQFWQILVQGKSTLSEVPSNRFSHMAHYHPTKETTGAYNWRGAHFLNKDPALFDPQFFKISVNEAKAMDPQQRQLLEVTYEAIENAGIPLKALAGSKTGVYVGVSSADYDRITSRDPEYVPQYQTTGTGLAYLSNRLSYTFDLRGPSLSVDTGCSAAMVALHLACQSLAAGESKQAIVGGVNLLLDPMSSVCMSNMRFFNNDGRCYTYDNRGDGYGRGEGVGCVILKPLSDAIRDADPVHAVICNTAVNQDGHTPGITMPSEEAQASMIQTAYESAGLDMSLTAYVESHGTGTMVGDPIEAGAIGTTIGRSRLAHQLPPALVGSVKTNLGHLEAASGLAGLIKTVLILKHGVIPPNINFEQYNPKILAREWGIAVPTKMTHWPDNDVRQASINNFGYGGTNCHAILRSVPVASQCCQESTIRANKYIIVISAHSRRALTKLALQLKLYLINQPHLSDSSLLPRLMHSLACRRYNHGYRAAFVVDSIIDLLCQLNVSTMSVGSSMVPPKLVFCFTGQGAQWYAMGRGLLASFPVYRSSLLRLDLHLANLGANWSLIEELGYDEKNSRLSCAELSQPTCTAVQIALVDLLRSMGIKPIATIGHSSGEIAAAYSAGAFSAEDAIHLAYARGLAVSGLRGNDQGSMMAVGLSEEEVKNYIGKLPEQLGLVRVACLNSPKSVTVSGDTVALEHLHDALQKDKVFSKKLKVDRAYHSHYMKACMETYHAQIAKISPRCLQEAKFYSTVYGENVENSRLGSEYWVQNLVSQVKFHTALEMLLHDTHNVFPKESACVVEIGPHSALAGPIKQTWSLTQPESPVDYLPTLVRNQDSITAILDFLGKLFIKGYDVDFDGIAPEKSLFLHDLPPYPWDHSTAYWHESRLSAGYRLAKYPRHQLLGVRSSDWNPVQPSWRNVLRASENQWVKGHQVQGRVIYPAAGYVSLVLQACQQLAEESVRSYILKDVHFLNALILDSMDSQPMELSLRLQRLSRNLQDTAPAWLEFNISSTTDGGSWLEHCRGIVSIQYKNDTVDAEWLRESEYNRSEVWAEFKKAADRCVPMDNHQVYHKFGEVAVKYSNLFRCMREVHANVGICTAVVETVDSASLLPDSFEHSQIVHPATLDGCFQTILPAMLKGHAVKTSMLPVQIREMVVSGCLTHDPGTALKVLTTTKRTNLNTQEAKIMITDKEGEPLVEIKRFFCKSLPTNSSQSKESYALCHRVHWVPDIDLMEERSAKKIAYAGLQETNPTEEFEVLEIAVDQQIRHCLANISDADVAAHAKEWHRQQYDWFKHYAATHPPRPGLPGLQEKAESFGAIGTLVYRIGAQLPDIILGRAEPLEIMTRDNLLHDMYRSVHQQRTYEIMCNVLRLLMQKNPNMRVIELGAGTGGATTPILQAFSPGRHVCFQRYDFTDISPAFFEDAKSSFSSWGSRITYNKLDIEVDPVAQGFEPEGYDLVIASNVLHATSSINLTLQNTKRLLKPGGKLIMLETVTDPSWVHLTSGTLPGWWKGAADGRALSPQLSPEKWNCALKVAGFTGVDVHVPDYTESRHHQMSVMLSSALPEAKYRQTGTAQIIYSSQSDLTLCDTLKSRLGYPSEVVSLEKSSPTSKICICTFEVSKPILATCDDLTFQKIKRVMLSASIVVWVTAGGTGNCQVPENGLIAGLMRTFRLSNRDSKMYILDIQDLYDNDSLRIGQAIAEFCQKTVFQPTSNSEDREFVYKDGVFILPRFIEDQKLCSIFDDSLVETKLDYFLQASRPLKLGITMPGFLDSLQFTEDLSLLTGPGPTQVSFTLRAAGLNFADIMTCMGQLDEDNDLLCESAGIVIEVGSEVQGIRPGDRIVTSHGSNCASVVYADYRLVVPIPSGVSYEEAVSLPVVYLTAYYSMVHLAGIRKGESILIHSAAGGVGQAAIQLSQHYGCTIYATVGSAEKRRLLIDTYGIPDEHIFSSRHTAYSAGLKRLTNGNGVNVVLNSLTGEHIPGSFSTLATFGRFVEIGKADLQKNSRLDMGLMRRNISFFAVDLAKIGNLKMDLASSLLHDVFRLYEAGAISHIKPLNVFPIPEIEQAMRLMQAGKHMGKVIVSVDGNTKLKITSATYKDVTFRADSSYLLVGGLGGIGREICKWMVERNAKTLILVSRSGLNSGNKAFVSELEALGTAVDVHACDAADPKALKRVIESSAEKWPPIRGVIQSSMLVEAMPNEQLTAEAYQAALETKVEATRNLHNCFTGPDDLDFFVMLSSASGVLGNFGLAGYASGCTFQDSFARYRQSHGLPAVSLDLGMIESAGYVSQSADAFNALMAQGFEGMNVSEVLLLLGSVIATPPSTPDTSQVMLAVRNKQLDLDGETPSYLLNPMLGPIRASKIPLTASTQAVATTDVRQQLAHASSQKDCVDTVETAIAGKLSKLLGAEESCVRASPTLLDLGIDSLIAVELRNWISMQLATNVHTFEILAPFSLHALALAITPRSSHVKKGIFNSSTSG</sequence>
<keyword evidence="2" id="KW-1185">Reference proteome</keyword>
<name>A0ACD1I728_9EURO</name>
<gene>
    <name evidence="1" type="ORF">BO79DRAFT_258309</name>
</gene>
<dbReference type="Proteomes" id="UP000249748">
    <property type="component" value="Unassembled WGS sequence"/>
</dbReference>